<dbReference type="EMBL" id="UINC01003902">
    <property type="protein sequence ID" value="SVA10196.1"/>
    <property type="molecule type" value="Genomic_DNA"/>
</dbReference>
<dbReference type="AlphaFoldDB" id="A0A381T1W5"/>
<organism evidence="1">
    <name type="scientific">marine metagenome</name>
    <dbReference type="NCBI Taxonomy" id="408172"/>
    <lineage>
        <taxon>unclassified sequences</taxon>
        <taxon>metagenomes</taxon>
        <taxon>ecological metagenomes</taxon>
    </lineage>
</organism>
<sequence>MPPKHYSFKVKGVLVNENDKSEDDFSIFITAMDDNHAVMLVREHLKNHAPKGTSIIKGIEKRSS</sequence>
<proteinExistence type="predicted"/>
<protein>
    <submittedName>
        <fullName evidence="1">Uncharacterized protein</fullName>
    </submittedName>
</protein>
<gene>
    <name evidence="1" type="ORF">METZ01_LOCUS63050</name>
</gene>
<reference evidence="1" key="1">
    <citation type="submission" date="2018-05" db="EMBL/GenBank/DDBJ databases">
        <authorList>
            <person name="Lanie J.A."/>
            <person name="Ng W.-L."/>
            <person name="Kazmierczak K.M."/>
            <person name="Andrzejewski T.M."/>
            <person name="Davidsen T.M."/>
            <person name="Wayne K.J."/>
            <person name="Tettelin H."/>
            <person name="Glass J.I."/>
            <person name="Rusch D."/>
            <person name="Podicherti R."/>
            <person name="Tsui H.-C.T."/>
            <person name="Winkler M.E."/>
        </authorList>
    </citation>
    <scope>NUCLEOTIDE SEQUENCE</scope>
</reference>
<name>A0A381T1W5_9ZZZZ</name>
<evidence type="ECO:0000313" key="1">
    <source>
        <dbReference type="EMBL" id="SVA10196.1"/>
    </source>
</evidence>
<accession>A0A381T1W5</accession>